<evidence type="ECO:0000313" key="1">
    <source>
        <dbReference type="EMBL" id="OGZ66686.1"/>
    </source>
</evidence>
<sequence length="372" mass="40911">MFKFLNLQPELFALDINDSSVKVVKLEKRKKNFFLASYNELRIAPNIVRGGVILQQEVLVKIIRGALEGVKGKKIATKHVVLSLPEEKSFSQIIQMPRMTEQELKKAVPFEAENYIPLPIDSVYLDFQVINAHQEVTDSAHLDILVNAMPKYIVDSYVACAKAAGLVPCVLEIESQSIARALVENGQAQKPVALIDVGKDNTSFIIFSGSAPRFTTSVPFSSKQLTVAIEGALHVTSQKAEELKVKNGLVSKKGKENKEAILAMTPLLEDFALKIKKYIGFYHGHSSHDYFPSDDDIEKIILCGGGANLKGLAEFLSTALHIPVGLGDPFINIIPCNKGERCPIIYQKALSYTTAFGLALRAAANQEDQLND</sequence>
<dbReference type="SUPFAM" id="SSF53067">
    <property type="entry name" value="Actin-like ATPase domain"/>
    <property type="match status" value="2"/>
</dbReference>
<dbReference type="Pfam" id="PF11104">
    <property type="entry name" value="PilM_2"/>
    <property type="match status" value="1"/>
</dbReference>
<dbReference type="PANTHER" id="PTHR32432:SF3">
    <property type="entry name" value="ETHANOLAMINE UTILIZATION PROTEIN EUTJ"/>
    <property type="match status" value="1"/>
</dbReference>
<name>A0A1G2HVV4_9BACT</name>
<evidence type="ECO:0000313" key="2">
    <source>
        <dbReference type="Proteomes" id="UP000178774"/>
    </source>
</evidence>
<dbReference type="NCBIfam" id="TIGR01175">
    <property type="entry name" value="pilM"/>
    <property type="match status" value="1"/>
</dbReference>
<gene>
    <name evidence="1" type="ORF">A2822_00620</name>
</gene>
<dbReference type="InterPro" id="IPR050696">
    <property type="entry name" value="FtsA/MreB"/>
</dbReference>
<evidence type="ECO:0008006" key="3">
    <source>
        <dbReference type="Google" id="ProtNLM"/>
    </source>
</evidence>
<dbReference type="PANTHER" id="PTHR32432">
    <property type="entry name" value="CELL DIVISION PROTEIN FTSA-RELATED"/>
    <property type="match status" value="1"/>
</dbReference>
<dbReference type="CDD" id="cd24049">
    <property type="entry name" value="ASKHA_NBD_PilM"/>
    <property type="match status" value="1"/>
</dbReference>
<proteinExistence type="predicted"/>
<dbReference type="AlphaFoldDB" id="A0A1G2HVV4"/>
<dbReference type="Proteomes" id="UP000178774">
    <property type="component" value="Unassembled WGS sequence"/>
</dbReference>
<protein>
    <recommendedName>
        <fullName evidence="3">SHS2 domain-containing protein</fullName>
    </recommendedName>
</protein>
<reference evidence="1 2" key="1">
    <citation type="journal article" date="2016" name="Nat. Commun.">
        <title>Thousands of microbial genomes shed light on interconnected biogeochemical processes in an aquifer system.</title>
        <authorList>
            <person name="Anantharaman K."/>
            <person name="Brown C.T."/>
            <person name="Hug L.A."/>
            <person name="Sharon I."/>
            <person name="Castelle C.J."/>
            <person name="Probst A.J."/>
            <person name="Thomas B.C."/>
            <person name="Singh A."/>
            <person name="Wilkins M.J."/>
            <person name="Karaoz U."/>
            <person name="Brodie E.L."/>
            <person name="Williams K.H."/>
            <person name="Hubbard S.S."/>
            <person name="Banfield J.F."/>
        </authorList>
    </citation>
    <scope>NUCLEOTIDE SEQUENCE [LARGE SCALE GENOMIC DNA]</scope>
</reference>
<accession>A0A1G2HVV4</accession>
<dbReference type="PIRSF" id="PIRSF019169">
    <property type="entry name" value="PilM"/>
    <property type="match status" value="1"/>
</dbReference>
<dbReference type="InterPro" id="IPR043129">
    <property type="entry name" value="ATPase_NBD"/>
</dbReference>
<dbReference type="Gene3D" id="3.30.420.40">
    <property type="match status" value="2"/>
</dbReference>
<comment type="caution">
    <text evidence="1">The sequence shown here is derived from an EMBL/GenBank/DDBJ whole genome shotgun (WGS) entry which is preliminary data.</text>
</comment>
<dbReference type="InterPro" id="IPR005883">
    <property type="entry name" value="PilM"/>
</dbReference>
<organism evidence="1 2">
    <name type="scientific">Candidatus Staskawiczbacteria bacterium RIFCSPHIGHO2_01_FULL_41_41</name>
    <dbReference type="NCBI Taxonomy" id="1802203"/>
    <lineage>
        <taxon>Bacteria</taxon>
        <taxon>Candidatus Staskawicziibacteriota</taxon>
    </lineage>
</organism>
<dbReference type="EMBL" id="MHOP01000002">
    <property type="protein sequence ID" value="OGZ66686.1"/>
    <property type="molecule type" value="Genomic_DNA"/>
</dbReference>
<dbReference type="Gene3D" id="3.30.1490.300">
    <property type="match status" value="1"/>
</dbReference>